<reference evidence="3" key="1">
    <citation type="submission" date="2016-06" db="UniProtKB">
        <authorList>
            <consortium name="WormBaseParasite"/>
        </authorList>
    </citation>
    <scope>IDENTIFICATION</scope>
</reference>
<dbReference type="AlphaFoldDB" id="A0A183UR00"/>
<evidence type="ECO:0000313" key="1">
    <source>
        <dbReference type="EMBL" id="VDM42241.1"/>
    </source>
</evidence>
<reference evidence="1 2" key="2">
    <citation type="submission" date="2018-11" db="EMBL/GenBank/DDBJ databases">
        <authorList>
            <consortium name="Pathogen Informatics"/>
        </authorList>
    </citation>
    <scope>NUCLEOTIDE SEQUENCE [LARGE SCALE GENOMIC DNA]</scope>
</reference>
<keyword evidence="2" id="KW-1185">Reference proteome</keyword>
<accession>A0A183UR00</accession>
<name>A0A183UR00_TOXCA</name>
<evidence type="ECO:0000313" key="2">
    <source>
        <dbReference type="Proteomes" id="UP000050794"/>
    </source>
</evidence>
<protein>
    <submittedName>
        <fullName evidence="1 3">Uncharacterized protein</fullName>
    </submittedName>
</protein>
<evidence type="ECO:0000313" key="3">
    <source>
        <dbReference type="WBParaSite" id="TCNE_0001092001-mRNA-1"/>
    </source>
</evidence>
<dbReference type="WBParaSite" id="TCNE_0001092001-mRNA-1">
    <property type="protein sequence ID" value="TCNE_0001092001-mRNA-1"/>
    <property type="gene ID" value="TCNE_0001092001"/>
</dbReference>
<dbReference type="Proteomes" id="UP000050794">
    <property type="component" value="Unassembled WGS sequence"/>
</dbReference>
<gene>
    <name evidence="1" type="ORF">TCNE_LOCUS10920</name>
</gene>
<proteinExistence type="predicted"/>
<organism evidence="2 3">
    <name type="scientific">Toxocara canis</name>
    <name type="common">Canine roundworm</name>
    <dbReference type="NCBI Taxonomy" id="6265"/>
    <lineage>
        <taxon>Eukaryota</taxon>
        <taxon>Metazoa</taxon>
        <taxon>Ecdysozoa</taxon>
        <taxon>Nematoda</taxon>
        <taxon>Chromadorea</taxon>
        <taxon>Rhabditida</taxon>
        <taxon>Spirurina</taxon>
        <taxon>Ascaridomorpha</taxon>
        <taxon>Ascaridoidea</taxon>
        <taxon>Toxocaridae</taxon>
        <taxon>Toxocara</taxon>
    </lineage>
</organism>
<dbReference type="EMBL" id="UYWY01020664">
    <property type="protein sequence ID" value="VDM42241.1"/>
    <property type="molecule type" value="Genomic_DNA"/>
</dbReference>
<sequence length="178" mass="19050">MKSAVGWLADTSTVNAVVAKRAPATVVQWRCNCGGSILECDRSGKRPANAASADQSRQSLAASRGALRAGLVPTLRRISPKNARTSSCPRGGVSMLGGHARVCPEMHARVPSEQLSRNAVRVVRVSGRDPSIHLYMSLGISSLRTGASRFCSQIHSPRCTNHPNWSNRRSTATSCPPY</sequence>